<organism evidence="5">
    <name type="scientific">Gordonia amarae</name>
    <dbReference type="NCBI Taxonomy" id="36821"/>
    <lineage>
        <taxon>Bacteria</taxon>
        <taxon>Bacillati</taxon>
        <taxon>Actinomycetota</taxon>
        <taxon>Actinomycetes</taxon>
        <taxon>Mycobacteriales</taxon>
        <taxon>Gordoniaceae</taxon>
        <taxon>Gordonia</taxon>
    </lineage>
</organism>
<dbReference type="SUPFAM" id="SSF48498">
    <property type="entry name" value="Tetracyclin repressor-like, C-terminal domain"/>
    <property type="match status" value="1"/>
</dbReference>
<dbReference type="InterPro" id="IPR009057">
    <property type="entry name" value="Homeodomain-like_sf"/>
</dbReference>
<dbReference type="EMBL" id="CP045810">
    <property type="protein sequence ID" value="QHN41660.1"/>
    <property type="molecule type" value="Genomic_DNA"/>
</dbReference>
<dbReference type="InterPro" id="IPR050109">
    <property type="entry name" value="HTH-type_TetR-like_transc_reg"/>
</dbReference>
<evidence type="ECO:0000256" key="3">
    <source>
        <dbReference type="ARBA" id="ARBA00023125"/>
    </source>
</evidence>
<keyword evidence="2" id="KW-0805">Transcription regulation</keyword>
<keyword evidence="3" id="KW-0238">DNA-binding</keyword>
<dbReference type="InterPro" id="IPR003012">
    <property type="entry name" value="Tet_transcr_reg_TetR"/>
</dbReference>
<dbReference type="PRINTS" id="PR00400">
    <property type="entry name" value="TETREPRESSOR"/>
</dbReference>
<sequence>MSGTRRTTRTTPLTRADIVGTAMALADSEGLAAVTMRAIARGLDVEAMSLYHHVANKDAILDALVDAVFAEMYTPRVGKPWAEELRSRCRSGREVLTRHPWAVGLMDSRKGAGLDTLRHHDAVLGCLREAGFTLEGAGAAFAVLDAYLYGFLVQELALPFSDEAGPADVAGEIISTMPAGDLPYLREYATERVCVAGYSFGDEFGPGLELIIDGLERRRAARQSGR</sequence>
<dbReference type="InterPro" id="IPR001647">
    <property type="entry name" value="HTH_TetR"/>
</dbReference>
<keyword evidence="4" id="KW-0804">Transcription</keyword>
<dbReference type="PROSITE" id="PS50977">
    <property type="entry name" value="HTH_TETR_2"/>
    <property type="match status" value="1"/>
</dbReference>
<dbReference type="SUPFAM" id="SSF46689">
    <property type="entry name" value="Homeodomain-like"/>
    <property type="match status" value="1"/>
</dbReference>
<dbReference type="RefSeq" id="WP_005182316.1">
    <property type="nucleotide sequence ID" value="NZ_CP045804.1"/>
</dbReference>
<evidence type="ECO:0000256" key="2">
    <source>
        <dbReference type="ARBA" id="ARBA00023015"/>
    </source>
</evidence>
<dbReference type="GO" id="GO:0045892">
    <property type="term" value="P:negative regulation of DNA-templated transcription"/>
    <property type="evidence" value="ECO:0007669"/>
    <property type="project" value="InterPro"/>
</dbReference>
<accession>A0A857MLU1</accession>
<dbReference type="Pfam" id="PF02909">
    <property type="entry name" value="TetR_C_1"/>
    <property type="match status" value="1"/>
</dbReference>
<dbReference type="GO" id="GO:0003700">
    <property type="term" value="F:DNA-binding transcription factor activity"/>
    <property type="evidence" value="ECO:0007669"/>
    <property type="project" value="TreeGrafter"/>
</dbReference>
<dbReference type="Gene3D" id="1.10.357.10">
    <property type="entry name" value="Tetracycline Repressor, domain 2"/>
    <property type="match status" value="1"/>
</dbReference>
<dbReference type="PANTHER" id="PTHR30055">
    <property type="entry name" value="HTH-TYPE TRANSCRIPTIONAL REGULATOR RUTR"/>
    <property type="match status" value="1"/>
</dbReference>
<evidence type="ECO:0000256" key="4">
    <source>
        <dbReference type="ARBA" id="ARBA00023163"/>
    </source>
</evidence>
<dbReference type="PANTHER" id="PTHR30055:SF151">
    <property type="entry name" value="TRANSCRIPTIONAL REGULATORY PROTEIN"/>
    <property type="match status" value="1"/>
</dbReference>
<dbReference type="InterPro" id="IPR004111">
    <property type="entry name" value="Repressor_TetR_C"/>
</dbReference>
<protein>
    <submittedName>
        <fullName evidence="5">TetR family transcriptional regulator</fullName>
    </submittedName>
</protein>
<keyword evidence="1" id="KW-0678">Repressor</keyword>
<name>A0A857MLU1_9ACTN</name>
<dbReference type="GO" id="GO:0046677">
    <property type="term" value="P:response to antibiotic"/>
    <property type="evidence" value="ECO:0007669"/>
    <property type="project" value="InterPro"/>
</dbReference>
<dbReference type="GO" id="GO:0000976">
    <property type="term" value="F:transcription cis-regulatory region binding"/>
    <property type="evidence" value="ECO:0007669"/>
    <property type="project" value="TreeGrafter"/>
</dbReference>
<dbReference type="Gene3D" id="1.10.10.60">
    <property type="entry name" value="Homeodomain-like"/>
    <property type="match status" value="1"/>
</dbReference>
<evidence type="ECO:0000256" key="1">
    <source>
        <dbReference type="ARBA" id="ARBA00022491"/>
    </source>
</evidence>
<gene>
    <name evidence="5" type="ORF">GII30_23100</name>
</gene>
<dbReference type="InterPro" id="IPR036271">
    <property type="entry name" value="Tet_transcr_reg_TetR-rel_C_sf"/>
</dbReference>
<reference evidence="5" key="1">
    <citation type="journal article" date="2021" name="Nat. Microbiol.">
        <title>Cocultivation of an ultrasmall environmental parasitic bacterium with lytic ability against bacteria associated with wastewater foams.</title>
        <authorList>
            <person name="Batinovic S."/>
            <person name="Rose J.J.A."/>
            <person name="Ratcliffe J."/>
            <person name="Seviour R.J."/>
            <person name="Petrovski S."/>
        </authorList>
    </citation>
    <scope>NUCLEOTIDE SEQUENCE</scope>
    <source>
        <strain evidence="5">CON44</strain>
    </source>
</reference>
<dbReference type="Pfam" id="PF00440">
    <property type="entry name" value="TetR_N"/>
    <property type="match status" value="1"/>
</dbReference>
<dbReference type="AlphaFoldDB" id="A0A857MLU1"/>
<proteinExistence type="predicted"/>
<evidence type="ECO:0000313" key="5">
    <source>
        <dbReference type="EMBL" id="QHN41660.1"/>
    </source>
</evidence>